<protein>
    <submittedName>
        <fullName evidence="1">Uncharacterized protein</fullName>
    </submittedName>
</protein>
<evidence type="ECO:0000313" key="2">
    <source>
        <dbReference type="EMBL" id="AKN38466.1"/>
    </source>
</evidence>
<proteinExistence type="predicted"/>
<accession>A0A0H3ZQM8</accession>
<dbReference type="AlphaFoldDB" id="A0A0H3ZQM8"/>
<organism evidence="1">
    <name type="scientific">Vibrio splendidus</name>
    <dbReference type="NCBI Taxonomy" id="29497"/>
    <lineage>
        <taxon>Bacteria</taxon>
        <taxon>Pseudomonadati</taxon>
        <taxon>Pseudomonadota</taxon>
        <taxon>Gammaproteobacteria</taxon>
        <taxon>Vibrionales</taxon>
        <taxon>Vibrionaceae</taxon>
        <taxon>Vibrio</taxon>
    </lineage>
</organism>
<evidence type="ECO:0000313" key="1">
    <source>
        <dbReference type="EMBL" id="AKN35951.1"/>
    </source>
</evidence>
<reference evidence="1" key="1">
    <citation type="journal article" date="2015" name="MBio">
        <title>Eco-Evolutionary Dynamics of Episomes among Ecologically Cohesive Bacterial Populations.</title>
        <authorList>
            <person name="Xue H."/>
            <person name="Cordero O.X."/>
            <person name="Camas F.M."/>
            <person name="Trimble W."/>
            <person name="Meyer F."/>
            <person name="Guglielmini J."/>
            <person name="Rocha E.P."/>
            <person name="Polz M.F."/>
        </authorList>
    </citation>
    <scope>NUCLEOTIDE SEQUENCE</scope>
    <source>
        <strain evidence="1">5S_118</strain>
        <strain evidence="2">5S_268</strain>
    </source>
</reference>
<dbReference type="EMBL" id="KP795585">
    <property type="protein sequence ID" value="AKN38466.1"/>
    <property type="molecule type" value="Genomic_DNA"/>
</dbReference>
<dbReference type="EMBL" id="KP795459">
    <property type="protein sequence ID" value="AKN35951.1"/>
    <property type="molecule type" value="Genomic_DNA"/>
</dbReference>
<name>A0A0H3ZQM8_VIBSP</name>
<sequence>MCNHESRIKKASCLEDLLGAARFGIPHRIGHLSLKVEDGFLVERRYTLSVDKKKK</sequence>